<dbReference type="PROSITE" id="PS51352">
    <property type="entry name" value="THIOREDOXIN_2"/>
    <property type="match status" value="1"/>
</dbReference>
<evidence type="ECO:0000256" key="4">
    <source>
        <dbReference type="ARBA" id="ARBA00023284"/>
    </source>
</evidence>
<proteinExistence type="predicted"/>
<dbReference type="Proteomes" id="UP000295706">
    <property type="component" value="Unassembled WGS sequence"/>
</dbReference>
<evidence type="ECO:0000313" key="6">
    <source>
        <dbReference type="EMBL" id="TDB57947.1"/>
    </source>
</evidence>
<organism evidence="6 7">
    <name type="scientific">Arundinibacter roseus</name>
    <dbReference type="NCBI Taxonomy" id="2070510"/>
    <lineage>
        <taxon>Bacteria</taxon>
        <taxon>Pseudomonadati</taxon>
        <taxon>Bacteroidota</taxon>
        <taxon>Cytophagia</taxon>
        <taxon>Cytophagales</taxon>
        <taxon>Spirosomataceae</taxon>
        <taxon>Arundinibacter</taxon>
    </lineage>
</organism>
<dbReference type="GO" id="GO:0030313">
    <property type="term" value="C:cell envelope"/>
    <property type="evidence" value="ECO:0007669"/>
    <property type="project" value="UniProtKB-SubCell"/>
</dbReference>
<dbReference type="Pfam" id="PF00578">
    <property type="entry name" value="AhpC-TSA"/>
    <property type="match status" value="1"/>
</dbReference>
<name>A0A4R4JTG6_9BACT</name>
<dbReference type="InterPro" id="IPR017937">
    <property type="entry name" value="Thioredoxin_CS"/>
</dbReference>
<dbReference type="CDD" id="cd02966">
    <property type="entry name" value="TlpA_like_family"/>
    <property type="match status" value="1"/>
</dbReference>
<evidence type="ECO:0000313" key="7">
    <source>
        <dbReference type="Proteomes" id="UP000295706"/>
    </source>
</evidence>
<feature type="domain" description="Thioredoxin" evidence="5">
    <location>
        <begin position="259"/>
        <end position="400"/>
    </location>
</feature>
<dbReference type="EMBL" id="SMJU01000026">
    <property type="protein sequence ID" value="TDB57947.1"/>
    <property type="molecule type" value="Genomic_DNA"/>
</dbReference>
<sequence>MLVSMLTSRIIRASKKIFLFGTLYLITLNTYGQEKKPFTIQGTVLSAPSQYVYLRFDGKRIDSSFTDESGNFFLKGYNHEELPYSLFIKFPRLKMIYLALHDENLKIKIEMGGQEIDTIFNNFTLEGSSSTYSVNLRSYLIQNNYANKFRIILDDINKLYIKGDSIRASLLVNDLNQTRKDLIEENRRIVDTTHSPVLAYESIISMEVFMDLIPEDSSLISLLDESYDKAALRLKDSNFFQNFYEAHLKKKVSTTSIYKIKNINEAPFTLPNQENKLISYRNFEGQYVLIDFWASWCGPCRKESPYLKKAFKTFKNKNFNIVSISIDKQINKNKWLKAIEEDAIGDWTHLINLESTNENVITKFNFNSIPYNILVGPDGKILATSLRGEKLIETIDKFLK</sequence>
<dbReference type="AlphaFoldDB" id="A0A4R4JTG6"/>
<protein>
    <submittedName>
        <fullName evidence="6">TlpA family protein disulfide reductase</fullName>
    </submittedName>
</protein>
<comment type="caution">
    <text evidence="6">The sequence shown here is derived from an EMBL/GenBank/DDBJ whole genome shotgun (WGS) entry which is preliminary data.</text>
</comment>
<gene>
    <name evidence="6" type="ORF">EZE20_23420</name>
</gene>
<accession>A0A4R4JTG6</accession>
<dbReference type="SUPFAM" id="SSF52833">
    <property type="entry name" value="Thioredoxin-like"/>
    <property type="match status" value="1"/>
</dbReference>
<dbReference type="InterPro" id="IPR000866">
    <property type="entry name" value="AhpC/TSA"/>
</dbReference>
<comment type="subcellular location">
    <subcellularLocation>
        <location evidence="1">Cell envelope</location>
    </subcellularLocation>
</comment>
<keyword evidence="7" id="KW-1185">Reference proteome</keyword>
<dbReference type="InterPro" id="IPR013766">
    <property type="entry name" value="Thioredoxin_domain"/>
</dbReference>
<reference evidence="6 7" key="1">
    <citation type="submission" date="2019-02" db="EMBL/GenBank/DDBJ databases">
        <title>Arundinibacter roseus gen. nov., sp. nov., a new member of the family Cytophagaceae.</title>
        <authorList>
            <person name="Szuroczki S."/>
            <person name="Khayer B."/>
            <person name="Sproer C."/>
            <person name="Toumi M."/>
            <person name="Szabo A."/>
            <person name="Felfoldi T."/>
            <person name="Schumann P."/>
            <person name="Toth E."/>
        </authorList>
    </citation>
    <scope>NUCLEOTIDE SEQUENCE [LARGE SCALE GENOMIC DNA]</scope>
    <source>
        <strain evidence="6 7">DMA-k-7a</strain>
    </source>
</reference>
<keyword evidence="3" id="KW-1015">Disulfide bond</keyword>
<keyword evidence="2" id="KW-0201">Cytochrome c-type biogenesis</keyword>
<evidence type="ECO:0000256" key="2">
    <source>
        <dbReference type="ARBA" id="ARBA00022748"/>
    </source>
</evidence>
<evidence type="ECO:0000256" key="1">
    <source>
        <dbReference type="ARBA" id="ARBA00004196"/>
    </source>
</evidence>
<dbReference type="OrthoDB" id="6399635at2"/>
<dbReference type="PANTHER" id="PTHR42852:SF6">
    <property type="entry name" value="THIOL:DISULFIDE INTERCHANGE PROTEIN DSBE"/>
    <property type="match status" value="1"/>
</dbReference>
<keyword evidence="4" id="KW-0676">Redox-active center</keyword>
<evidence type="ECO:0000256" key="3">
    <source>
        <dbReference type="ARBA" id="ARBA00023157"/>
    </source>
</evidence>
<dbReference type="Gene3D" id="3.40.30.10">
    <property type="entry name" value="Glutaredoxin"/>
    <property type="match status" value="1"/>
</dbReference>
<dbReference type="InterPro" id="IPR050553">
    <property type="entry name" value="Thioredoxin_ResA/DsbE_sf"/>
</dbReference>
<dbReference type="PANTHER" id="PTHR42852">
    <property type="entry name" value="THIOL:DISULFIDE INTERCHANGE PROTEIN DSBE"/>
    <property type="match status" value="1"/>
</dbReference>
<dbReference type="PROSITE" id="PS00194">
    <property type="entry name" value="THIOREDOXIN_1"/>
    <property type="match status" value="1"/>
</dbReference>
<evidence type="ECO:0000259" key="5">
    <source>
        <dbReference type="PROSITE" id="PS51352"/>
    </source>
</evidence>
<dbReference type="InterPro" id="IPR036249">
    <property type="entry name" value="Thioredoxin-like_sf"/>
</dbReference>
<dbReference type="GO" id="GO:0017004">
    <property type="term" value="P:cytochrome complex assembly"/>
    <property type="evidence" value="ECO:0007669"/>
    <property type="project" value="UniProtKB-KW"/>
</dbReference>